<dbReference type="PANTHER" id="PTHR30383:SF5">
    <property type="entry name" value="SGNH HYDROLASE-TYPE ESTERASE DOMAIN-CONTAINING PROTEIN"/>
    <property type="match status" value="1"/>
</dbReference>
<keyword evidence="3" id="KW-1185">Reference proteome</keyword>
<dbReference type="KEGG" id="als:DJ013_08350"/>
<organism evidence="2 3">
    <name type="scientific">Arcticibacterium luteifluviistationis</name>
    <dbReference type="NCBI Taxonomy" id="1784714"/>
    <lineage>
        <taxon>Bacteria</taxon>
        <taxon>Pseudomonadati</taxon>
        <taxon>Bacteroidota</taxon>
        <taxon>Cytophagia</taxon>
        <taxon>Cytophagales</taxon>
        <taxon>Leadbetterellaceae</taxon>
        <taxon>Arcticibacterium</taxon>
    </lineage>
</organism>
<dbReference type="InterPro" id="IPR013830">
    <property type="entry name" value="SGNH_hydro"/>
</dbReference>
<sequence>MTEEYEVLVEELESKLQGSKVETGKTVFYGSSSFRLWESVNSDLADDQIINLAFGGSTMEACQHYFERIVLPYAPSKMVIYAGDNDIGNGSTPEEILESFTKLYHKIRANFNDIPLTFLSIKPSPSRWDQVEKIKKTNRLIKHFISADIHCKYIDIFEPMLDENKKVKKELFIEDGLHMNAAGYAIWSQVMTDSI</sequence>
<feature type="domain" description="SGNH hydrolase-type esterase" evidence="1">
    <location>
        <begin position="33"/>
        <end position="186"/>
    </location>
</feature>
<dbReference type="OrthoDB" id="9790057at2"/>
<dbReference type="CDD" id="cd04502">
    <property type="entry name" value="SGNH_hydrolase_like_7"/>
    <property type="match status" value="1"/>
</dbReference>
<evidence type="ECO:0000313" key="2">
    <source>
        <dbReference type="EMBL" id="AWV98182.1"/>
    </source>
</evidence>
<accession>A0A2Z4GAA6</accession>
<dbReference type="RefSeq" id="WP_111371284.1">
    <property type="nucleotide sequence ID" value="NZ_CP029480.1"/>
</dbReference>
<dbReference type="GO" id="GO:0004622">
    <property type="term" value="F:phosphatidylcholine lysophospholipase activity"/>
    <property type="evidence" value="ECO:0007669"/>
    <property type="project" value="TreeGrafter"/>
</dbReference>
<gene>
    <name evidence="2" type="ORF">DJ013_08350</name>
</gene>
<dbReference type="SUPFAM" id="SSF52266">
    <property type="entry name" value="SGNH hydrolase"/>
    <property type="match status" value="1"/>
</dbReference>
<dbReference type="AlphaFoldDB" id="A0A2Z4GAA6"/>
<dbReference type="InterPro" id="IPR051532">
    <property type="entry name" value="Ester_Hydrolysis_Enzymes"/>
</dbReference>
<reference evidence="2 3" key="1">
    <citation type="submission" date="2018-05" db="EMBL/GenBank/DDBJ databases">
        <title>Complete genome sequence of Arcticibacterium luteifluviistationis SM1504T, a cytophagaceae bacterium isolated from Arctic surface seawater.</title>
        <authorList>
            <person name="Li Y."/>
            <person name="Qin Q.-L."/>
        </authorList>
    </citation>
    <scope>NUCLEOTIDE SEQUENCE [LARGE SCALE GENOMIC DNA]</scope>
    <source>
        <strain evidence="2 3">SM1504</strain>
    </source>
</reference>
<dbReference type="Proteomes" id="UP000249873">
    <property type="component" value="Chromosome"/>
</dbReference>
<dbReference type="Pfam" id="PF13472">
    <property type="entry name" value="Lipase_GDSL_2"/>
    <property type="match status" value="1"/>
</dbReference>
<evidence type="ECO:0000313" key="3">
    <source>
        <dbReference type="Proteomes" id="UP000249873"/>
    </source>
</evidence>
<dbReference type="Gene3D" id="3.40.50.1110">
    <property type="entry name" value="SGNH hydrolase"/>
    <property type="match status" value="1"/>
</dbReference>
<name>A0A2Z4GAA6_9BACT</name>
<dbReference type="EMBL" id="CP029480">
    <property type="protein sequence ID" value="AWV98182.1"/>
    <property type="molecule type" value="Genomic_DNA"/>
</dbReference>
<protein>
    <submittedName>
        <fullName evidence="2">GDSL family lipase</fullName>
    </submittedName>
</protein>
<dbReference type="PANTHER" id="PTHR30383">
    <property type="entry name" value="THIOESTERASE 1/PROTEASE 1/LYSOPHOSPHOLIPASE L1"/>
    <property type="match status" value="1"/>
</dbReference>
<proteinExistence type="predicted"/>
<dbReference type="InterPro" id="IPR036514">
    <property type="entry name" value="SGNH_hydro_sf"/>
</dbReference>
<evidence type="ECO:0000259" key="1">
    <source>
        <dbReference type="Pfam" id="PF13472"/>
    </source>
</evidence>